<dbReference type="OrthoDB" id="1094230at2"/>
<dbReference type="STRING" id="941907.SAMN06295910_2433"/>
<accession>A0A1X7GZ61</accession>
<evidence type="ECO:0000256" key="2">
    <source>
        <dbReference type="ARBA" id="ARBA00022825"/>
    </source>
</evidence>
<keyword evidence="6" id="KW-1185">Reference proteome</keyword>
<dbReference type="InterPro" id="IPR002470">
    <property type="entry name" value="Peptidase_S9A"/>
</dbReference>
<dbReference type="Pfam" id="PF00326">
    <property type="entry name" value="Peptidase_S9"/>
    <property type="match status" value="1"/>
</dbReference>
<dbReference type="PANTHER" id="PTHR42776">
    <property type="entry name" value="SERINE PEPTIDASE S9 FAMILY MEMBER"/>
    <property type="match status" value="1"/>
</dbReference>
<dbReference type="EMBL" id="LT840185">
    <property type="protein sequence ID" value="SMF76215.1"/>
    <property type="molecule type" value="Genomic_DNA"/>
</dbReference>
<keyword evidence="1" id="KW-0378">Hydrolase</keyword>
<reference evidence="6" key="1">
    <citation type="submission" date="2017-04" db="EMBL/GenBank/DDBJ databases">
        <authorList>
            <person name="Varghese N."/>
            <person name="Submissions S."/>
        </authorList>
    </citation>
    <scope>NUCLEOTIDE SEQUENCE [LARGE SCALE GENOMIC DNA]</scope>
    <source>
        <strain evidence="6">Dd16</strain>
    </source>
</reference>
<dbReference type="Pfam" id="PF07676">
    <property type="entry name" value="PD40"/>
    <property type="match status" value="1"/>
</dbReference>
<dbReference type="PRINTS" id="PR00862">
    <property type="entry name" value="PROLIGOPTASE"/>
</dbReference>
<protein>
    <submittedName>
        <fullName evidence="5">Dipeptidyl aminopeptidase/acylaminoacyl peptidase</fullName>
    </submittedName>
</protein>
<dbReference type="InterPro" id="IPR029058">
    <property type="entry name" value="AB_hydrolase_fold"/>
</dbReference>
<gene>
    <name evidence="5" type="ORF">SAMN06295910_2433</name>
</gene>
<keyword evidence="3" id="KW-0732">Signal</keyword>
<dbReference type="InterPro" id="IPR011042">
    <property type="entry name" value="6-blade_b-propeller_TolB-like"/>
</dbReference>
<evidence type="ECO:0000259" key="4">
    <source>
        <dbReference type="Pfam" id="PF00326"/>
    </source>
</evidence>
<dbReference type="InterPro" id="IPR001375">
    <property type="entry name" value="Peptidase_S9_cat"/>
</dbReference>
<dbReference type="RefSeq" id="WP_085219004.1">
    <property type="nucleotide sequence ID" value="NZ_LT840185.1"/>
</dbReference>
<dbReference type="GO" id="GO:0004252">
    <property type="term" value="F:serine-type endopeptidase activity"/>
    <property type="evidence" value="ECO:0007669"/>
    <property type="project" value="InterPro"/>
</dbReference>
<dbReference type="PANTHER" id="PTHR42776:SF27">
    <property type="entry name" value="DIPEPTIDYL PEPTIDASE FAMILY MEMBER 6"/>
    <property type="match status" value="1"/>
</dbReference>
<evidence type="ECO:0000313" key="5">
    <source>
        <dbReference type="EMBL" id="SMF76215.1"/>
    </source>
</evidence>
<dbReference type="SUPFAM" id="SSF82171">
    <property type="entry name" value="DPP6 N-terminal domain-like"/>
    <property type="match status" value="1"/>
</dbReference>
<evidence type="ECO:0000256" key="1">
    <source>
        <dbReference type="ARBA" id="ARBA00022801"/>
    </source>
</evidence>
<evidence type="ECO:0000313" key="6">
    <source>
        <dbReference type="Proteomes" id="UP000192934"/>
    </source>
</evidence>
<feature type="signal peptide" evidence="3">
    <location>
        <begin position="1"/>
        <end position="19"/>
    </location>
</feature>
<dbReference type="SUPFAM" id="SSF53474">
    <property type="entry name" value="alpha/beta-Hydrolases"/>
    <property type="match status" value="1"/>
</dbReference>
<keyword evidence="5" id="KW-0645">Protease</keyword>
<dbReference type="GO" id="GO:0006508">
    <property type="term" value="P:proteolysis"/>
    <property type="evidence" value="ECO:0007669"/>
    <property type="project" value="InterPro"/>
</dbReference>
<evidence type="ECO:0000256" key="3">
    <source>
        <dbReference type="SAM" id="SignalP"/>
    </source>
</evidence>
<name>A0A1X7GZ61_9SPHN</name>
<dbReference type="Gene3D" id="2.120.10.30">
    <property type="entry name" value="TolB, C-terminal domain"/>
    <property type="match status" value="3"/>
</dbReference>
<dbReference type="Proteomes" id="UP000192934">
    <property type="component" value="Chromosome I"/>
</dbReference>
<feature type="chain" id="PRO_5012281789" evidence="3">
    <location>
        <begin position="20"/>
        <end position="638"/>
    </location>
</feature>
<organism evidence="5 6">
    <name type="scientific">Allosphingosinicella indica</name>
    <dbReference type="NCBI Taxonomy" id="941907"/>
    <lineage>
        <taxon>Bacteria</taxon>
        <taxon>Pseudomonadati</taxon>
        <taxon>Pseudomonadota</taxon>
        <taxon>Alphaproteobacteria</taxon>
        <taxon>Sphingomonadales</taxon>
        <taxon>Sphingomonadaceae</taxon>
        <taxon>Allosphingosinicella</taxon>
    </lineage>
</organism>
<dbReference type="AlphaFoldDB" id="A0A1X7GZ61"/>
<dbReference type="GO" id="GO:0004177">
    <property type="term" value="F:aminopeptidase activity"/>
    <property type="evidence" value="ECO:0007669"/>
    <property type="project" value="UniProtKB-KW"/>
</dbReference>
<keyword evidence="2" id="KW-0720">Serine protease</keyword>
<sequence>MRMSIGLALLLCTALPMQAALALQAQPAATCSASADPASVARTVDAIAKIRFAYGPSFSPDGKSIAYISSASGIPQVWTMPVAGGEPRQVTNLSDPVQSVHWSPSGDWLAYDVAPGGGLNVQIYVARPDGSDAKRLTVGGEDNNQLAGWTDDGKWLRIGSNAAFPEGFDAILLDPVSGEKRAVVEKKSLNLISDVSADGKRAVVGRTATRDDNNAYLVDLASGRETLITPHEGKGEQAWGEFSADGRSVYVISNNGRDMMAFGTIALDAAGKPAPIRYFAERDDAEAQSALLTRDGSRAALVWNAAGRSELAFLDTASGKVTPGPKLPVDIISDMDFSRDGKTLAINGSAANRPNDVYLIDVPSGRVTQATKSAHDGVDLATFVRPELVSYKAHDGLDLSGWLYRSPCVTGAGPLVFVYHGGPEGQARPSLSGDIQALAARGISVFAPNVRGSSGFGKRFMALDNGARRVDGVRDIKASTDAMIARGVADPKRLGIMGGSYGGYMVMAGVTEYPDMFAVGANLFGVVNFDTFFKNTQPWMAAISTDEYGNPATEAEMLKSLSPIHKLDRITTPLIVLHGANDTNVPLIEAKQIVESLRARNVAVNYVEFPDEGHGWRKLPNRVKSTTEIVGFFEQHLK</sequence>
<feature type="domain" description="Peptidase S9 prolyl oligopeptidase catalytic" evidence="4">
    <location>
        <begin position="430"/>
        <end position="638"/>
    </location>
</feature>
<keyword evidence="5" id="KW-0031">Aminopeptidase</keyword>
<dbReference type="Gene3D" id="3.40.50.1820">
    <property type="entry name" value="alpha/beta hydrolase"/>
    <property type="match status" value="1"/>
</dbReference>
<dbReference type="InterPro" id="IPR011659">
    <property type="entry name" value="WD40"/>
</dbReference>
<proteinExistence type="predicted"/>